<feature type="region of interest" description="Disordered" evidence="7">
    <location>
        <begin position="1"/>
        <end position="27"/>
    </location>
</feature>
<feature type="compositionally biased region" description="Low complexity" evidence="7">
    <location>
        <begin position="16"/>
        <end position="27"/>
    </location>
</feature>
<keyword evidence="4" id="KW-0805">Transcription regulation</keyword>
<keyword evidence="2 6" id="KW-0863">Zinc-finger</keyword>
<dbReference type="PANTHER" id="PTHR46201:SF1">
    <property type="entry name" value="PHD FINGER PROTEIN MALE STERILITY 1"/>
    <property type="match status" value="1"/>
</dbReference>
<dbReference type="Gene3D" id="3.30.40.10">
    <property type="entry name" value="Zinc/RING finger domain, C3HC4 (zinc finger)"/>
    <property type="match status" value="1"/>
</dbReference>
<dbReference type="InterPro" id="IPR019786">
    <property type="entry name" value="Zinc_finger_PHD-type_CS"/>
</dbReference>
<dbReference type="GeneID" id="111450416"/>
<sequence>MADLIPGKRRRPAAATTSSSSTTTTTSRGDRVFRFKSFGKNGHPTHFLGRFWENVEALLGFGHWETGESSNRFRCWSFRLQVQRHPPFHVVLFVVEEPAEAATAAARHCKQCQYVGWGHHMISNKRYHFVLPSKETMMAASSNSKSMLSSRLMELQGHILHGVFHSNGFGHLLCLNGLEMGNSLPGYIVMDFWDRLCNALKARKVSLRDIAQNKGMELRLLHSIAYGQPWFAQWGYKFSRGAFKVTIQMNQRAIEALQALPLSLLLHHLVSAHPHIPFIFSKYQSLSIHPLHTLQDLLQFMLNLKSPLPAQNSLQQHSHTLPAFLLENSSRWSPKRVEMAVRVIVEALKRAEFRWVSRQEVRDAARIYIGDTGLLDFVLKSLGNHVVGNYLVRRTLNPVTKVLEYCLQDVCSSVQMKPRCIVGRAELAKDISNVYKYILGDQKALQAKGILPTLTMASEIILDSKFLVKEYMTEPQVKTKLETEGKQHILCTIRVKRQEATTTLPYECIGLKNNGTIDELKREVERNFKEMYWGLSRFVVERIVDLEAKGRDLVFELMEVGGKLVFEGSGEDEGRVLINNNDGIEKRIMECVCGAVEDDGERMVACDICEIWQHTRCVQIPNEQQVPQIFICNRCDQEIALLHSLP</sequence>
<dbReference type="KEGG" id="cmos:111450416"/>
<evidence type="ECO:0000256" key="4">
    <source>
        <dbReference type="ARBA" id="ARBA00023015"/>
    </source>
</evidence>
<dbReference type="AlphaFoldDB" id="A0A6J1G3J7"/>
<dbReference type="CDD" id="cd15556">
    <property type="entry name" value="PHD_MMD1_like"/>
    <property type="match status" value="1"/>
</dbReference>
<dbReference type="InterPro" id="IPR059080">
    <property type="entry name" value="WHD_PTC1"/>
</dbReference>
<evidence type="ECO:0000256" key="6">
    <source>
        <dbReference type="PROSITE-ProRule" id="PRU00146"/>
    </source>
</evidence>
<dbReference type="SUPFAM" id="SSF57903">
    <property type="entry name" value="FYVE/PHD zinc finger"/>
    <property type="match status" value="1"/>
</dbReference>
<keyword evidence="3" id="KW-0862">Zinc</keyword>
<evidence type="ECO:0000256" key="3">
    <source>
        <dbReference type="ARBA" id="ARBA00022833"/>
    </source>
</evidence>
<dbReference type="GO" id="GO:0008270">
    <property type="term" value="F:zinc ion binding"/>
    <property type="evidence" value="ECO:0007669"/>
    <property type="project" value="UniProtKB-KW"/>
</dbReference>
<organism evidence="9 10">
    <name type="scientific">Cucurbita moschata</name>
    <name type="common">Winter crookneck squash</name>
    <name type="synonym">Cucurbita pepo var. moschata</name>
    <dbReference type="NCBI Taxonomy" id="3662"/>
    <lineage>
        <taxon>Eukaryota</taxon>
        <taxon>Viridiplantae</taxon>
        <taxon>Streptophyta</taxon>
        <taxon>Embryophyta</taxon>
        <taxon>Tracheophyta</taxon>
        <taxon>Spermatophyta</taxon>
        <taxon>Magnoliopsida</taxon>
        <taxon>eudicotyledons</taxon>
        <taxon>Gunneridae</taxon>
        <taxon>Pentapetalae</taxon>
        <taxon>rosids</taxon>
        <taxon>fabids</taxon>
        <taxon>Cucurbitales</taxon>
        <taxon>Cucurbitaceae</taxon>
        <taxon>Cucurbiteae</taxon>
        <taxon>Cucurbita</taxon>
    </lineage>
</organism>
<reference evidence="10" key="1">
    <citation type="submission" date="2025-08" db="UniProtKB">
        <authorList>
            <consortium name="RefSeq"/>
        </authorList>
    </citation>
    <scope>IDENTIFICATION</scope>
    <source>
        <tissue evidence="10">Young leaves</tissue>
    </source>
</reference>
<dbReference type="InterPro" id="IPR001965">
    <property type="entry name" value="Znf_PHD"/>
</dbReference>
<name>A0A6J1G3J7_CUCMO</name>
<dbReference type="PROSITE" id="PS50016">
    <property type="entry name" value="ZF_PHD_2"/>
    <property type="match status" value="1"/>
</dbReference>
<feature type="domain" description="PHD-type" evidence="8">
    <location>
        <begin position="588"/>
        <end position="638"/>
    </location>
</feature>
<evidence type="ECO:0000256" key="1">
    <source>
        <dbReference type="ARBA" id="ARBA00022723"/>
    </source>
</evidence>
<evidence type="ECO:0000256" key="5">
    <source>
        <dbReference type="ARBA" id="ARBA00023163"/>
    </source>
</evidence>
<protein>
    <submittedName>
        <fullName evidence="10">PHD finger protein MALE STERILITY 1</fullName>
    </submittedName>
</protein>
<dbReference type="InterPro" id="IPR057765">
    <property type="entry name" value="MS1-like_ubiquitin"/>
</dbReference>
<evidence type="ECO:0000256" key="7">
    <source>
        <dbReference type="SAM" id="MobiDB-lite"/>
    </source>
</evidence>
<evidence type="ECO:0000259" key="8">
    <source>
        <dbReference type="PROSITE" id="PS50016"/>
    </source>
</evidence>
<keyword evidence="5" id="KW-0804">Transcription</keyword>
<dbReference type="SMR" id="A0A6J1G3J7"/>
<keyword evidence="9" id="KW-1185">Reference proteome</keyword>
<dbReference type="PANTHER" id="PTHR46201">
    <property type="entry name" value="PHD FINGER PROTEIN MALE MEIOCYTE DEATH 1-RELATED"/>
    <property type="match status" value="1"/>
</dbReference>
<dbReference type="Pfam" id="PF25874">
    <property type="entry name" value="WHD_plant_repro"/>
    <property type="match status" value="1"/>
</dbReference>
<dbReference type="InterPro" id="IPR058054">
    <property type="entry name" value="Znf_MS1-like"/>
</dbReference>
<dbReference type="Pfam" id="PF00628">
    <property type="entry name" value="PHD"/>
    <property type="match status" value="1"/>
</dbReference>
<evidence type="ECO:0000256" key="2">
    <source>
        <dbReference type="ARBA" id="ARBA00022771"/>
    </source>
</evidence>
<evidence type="ECO:0000313" key="9">
    <source>
        <dbReference type="Proteomes" id="UP000504609"/>
    </source>
</evidence>
<accession>A0A6J1G3J7</accession>
<dbReference type="Proteomes" id="UP000504609">
    <property type="component" value="Unplaced"/>
</dbReference>
<keyword evidence="1" id="KW-0479">Metal-binding</keyword>
<dbReference type="Pfam" id="PF25565">
    <property type="entry name" value="Ubiquitin_At1g33420"/>
    <property type="match status" value="1"/>
</dbReference>
<dbReference type="SMART" id="SM00249">
    <property type="entry name" value="PHD"/>
    <property type="match status" value="1"/>
</dbReference>
<dbReference type="InterPro" id="IPR013083">
    <property type="entry name" value="Znf_RING/FYVE/PHD"/>
</dbReference>
<gene>
    <name evidence="10" type="primary">LOC111450416</name>
</gene>
<dbReference type="InterPro" id="IPR019787">
    <property type="entry name" value="Znf_PHD-finger"/>
</dbReference>
<evidence type="ECO:0000313" key="10">
    <source>
        <dbReference type="RefSeq" id="XP_022946330.1"/>
    </source>
</evidence>
<proteinExistence type="predicted"/>
<dbReference type="RefSeq" id="XP_022946330.1">
    <property type="nucleotide sequence ID" value="XM_023090562.1"/>
</dbReference>
<dbReference type="InterPro" id="IPR011011">
    <property type="entry name" value="Znf_FYVE_PHD"/>
</dbReference>
<dbReference type="PROSITE" id="PS01359">
    <property type="entry name" value="ZF_PHD_1"/>
    <property type="match status" value="1"/>
</dbReference>